<organism evidence="10 11">
    <name type="scientific">Labilithrix luteola</name>
    <dbReference type="NCBI Taxonomy" id="1391654"/>
    <lineage>
        <taxon>Bacteria</taxon>
        <taxon>Pseudomonadati</taxon>
        <taxon>Myxococcota</taxon>
        <taxon>Polyangia</taxon>
        <taxon>Polyangiales</taxon>
        <taxon>Labilitrichaceae</taxon>
        <taxon>Labilithrix</taxon>
    </lineage>
</organism>
<dbReference type="SUPFAM" id="SSF51419">
    <property type="entry name" value="PLP-binding barrel"/>
    <property type="match status" value="1"/>
</dbReference>
<dbReference type="PANTHER" id="PTHR30511">
    <property type="entry name" value="ALANINE RACEMASE"/>
    <property type="match status" value="1"/>
</dbReference>
<feature type="active site" description="Proton acceptor; specific for L-alanine" evidence="5">
    <location>
        <position position="335"/>
    </location>
</feature>
<dbReference type="PATRIC" id="fig|1391654.3.peg.6511"/>
<comment type="function">
    <text evidence="5">Catalyzes the interconversion of L-alanine and D-alanine. May also act on other amino acids.</text>
</comment>
<dbReference type="STRING" id="1391654.AKJ09_06421"/>
<comment type="cofactor">
    <cofactor evidence="2 5 6">
        <name>pyridoxal 5'-phosphate</name>
        <dbReference type="ChEBI" id="CHEBI:597326"/>
    </cofactor>
</comment>
<protein>
    <recommendedName>
        <fullName evidence="5">Alanine racemase</fullName>
        <ecNumber evidence="5">5.1.1.1</ecNumber>
    </recommendedName>
</protein>
<dbReference type="InterPro" id="IPR000821">
    <property type="entry name" value="Ala_racemase"/>
</dbReference>
<gene>
    <name evidence="10" type="ORF">AKJ09_06421</name>
</gene>
<dbReference type="AlphaFoldDB" id="A0A0K1Q210"/>
<dbReference type="RefSeq" id="WP_146651159.1">
    <property type="nucleotide sequence ID" value="NZ_CP012333.1"/>
</dbReference>
<evidence type="ECO:0000256" key="2">
    <source>
        <dbReference type="ARBA" id="ARBA00001933"/>
    </source>
</evidence>
<evidence type="ECO:0000313" key="11">
    <source>
        <dbReference type="Proteomes" id="UP000064967"/>
    </source>
</evidence>
<dbReference type="SUPFAM" id="SSF50621">
    <property type="entry name" value="Alanine racemase C-terminal domain-like"/>
    <property type="match status" value="1"/>
</dbReference>
<name>A0A0K1Q210_9BACT</name>
<evidence type="ECO:0000259" key="9">
    <source>
        <dbReference type="SMART" id="SM01005"/>
    </source>
</evidence>
<evidence type="ECO:0000256" key="3">
    <source>
        <dbReference type="ARBA" id="ARBA00022898"/>
    </source>
</evidence>
<feature type="compositionally biased region" description="Basic residues" evidence="8">
    <location>
        <begin position="1"/>
        <end position="10"/>
    </location>
</feature>
<evidence type="ECO:0000256" key="6">
    <source>
        <dbReference type="PIRSR" id="PIRSR600821-50"/>
    </source>
</evidence>
<dbReference type="Pfam" id="PF01168">
    <property type="entry name" value="Ala_racemase_N"/>
    <property type="match status" value="1"/>
</dbReference>
<feature type="region of interest" description="Disordered" evidence="8">
    <location>
        <begin position="1"/>
        <end position="74"/>
    </location>
</feature>
<dbReference type="SMART" id="SM01005">
    <property type="entry name" value="Ala_racemase_C"/>
    <property type="match status" value="1"/>
</dbReference>
<dbReference type="GO" id="GO:0005829">
    <property type="term" value="C:cytosol"/>
    <property type="evidence" value="ECO:0007669"/>
    <property type="project" value="TreeGrafter"/>
</dbReference>
<feature type="active site" description="Proton acceptor; specific for D-alanine" evidence="5">
    <location>
        <position position="106"/>
    </location>
</feature>
<dbReference type="GO" id="GO:0030632">
    <property type="term" value="P:D-alanine biosynthetic process"/>
    <property type="evidence" value="ECO:0007669"/>
    <property type="project" value="UniProtKB-UniRule"/>
</dbReference>
<feature type="binding site" evidence="5 7">
    <location>
        <position position="383"/>
    </location>
    <ligand>
        <name>substrate</name>
    </ligand>
</feature>
<dbReference type="EC" id="5.1.1.1" evidence="5"/>
<feature type="domain" description="Alanine racemase C-terminal" evidence="9">
    <location>
        <begin position="314"/>
        <end position="446"/>
    </location>
</feature>
<dbReference type="Gene3D" id="3.20.20.10">
    <property type="entry name" value="Alanine racemase"/>
    <property type="match status" value="1"/>
</dbReference>
<keyword evidence="3 5" id="KW-0663">Pyridoxal phosphate</keyword>
<evidence type="ECO:0000313" key="10">
    <source>
        <dbReference type="EMBL" id="AKU99757.1"/>
    </source>
</evidence>
<comment type="catalytic activity">
    <reaction evidence="1 5">
        <text>L-alanine = D-alanine</text>
        <dbReference type="Rhea" id="RHEA:20249"/>
        <dbReference type="ChEBI" id="CHEBI:57416"/>
        <dbReference type="ChEBI" id="CHEBI:57972"/>
        <dbReference type="EC" id="5.1.1.1"/>
    </reaction>
</comment>
<evidence type="ECO:0000256" key="7">
    <source>
        <dbReference type="PIRSR" id="PIRSR600821-52"/>
    </source>
</evidence>
<dbReference type="InterPro" id="IPR011079">
    <property type="entry name" value="Ala_racemase_C"/>
</dbReference>
<dbReference type="OrthoDB" id="9813814at2"/>
<dbReference type="InterPro" id="IPR029066">
    <property type="entry name" value="PLP-binding_barrel"/>
</dbReference>
<comment type="pathway">
    <text evidence="5">Amino-acid biosynthesis; D-alanine biosynthesis; D-alanine from L-alanine: step 1/1.</text>
</comment>
<evidence type="ECO:0000256" key="5">
    <source>
        <dbReference type="HAMAP-Rule" id="MF_01201"/>
    </source>
</evidence>
<feature type="binding site" evidence="5 7">
    <location>
        <position position="204"/>
    </location>
    <ligand>
        <name>substrate</name>
    </ligand>
</feature>
<reference evidence="10 11" key="1">
    <citation type="submission" date="2015-08" db="EMBL/GenBank/DDBJ databases">
        <authorList>
            <person name="Babu N.S."/>
            <person name="Beckwith C.J."/>
            <person name="Beseler K.G."/>
            <person name="Brison A."/>
            <person name="Carone J.V."/>
            <person name="Caskin T.P."/>
            <person name="Diamond M."/>
            <person name="Durham M.E."/>
            <person name="Foxe J.M."/>
            <person name="Go M."/>
            <person name="Henderson B.A."/>
            <person name="Jones I.B."/>
            <person name="McGettigan J.A."/>
            <person name="Micheletti S.J."/>
            <person name="Nasrallah M.E."/>
            <person name="Ortiz D."/>
            <person name="Piller C.R."/>
            <person name="Privatt S.R."/>
            <person name="Schneider S.L."/>
            <person name="Sharp S."/>
            <person name="Smith T.C."/>
            <person name="Stanton J.D."/>
            <person name="Ullery H.E."/>
            <person name="Wilson R.J."/>
            <person name="Serrano M.G."/>
            <person name="Buck G."/>
            <person name="Lee V."/>
            <person name="Wang Y."/>
            <person name="Carvalho R."/>
            <person name="Voegtly L."/>
            <person name="Shi R."/>
            <person name="Duckworth R."/>
            <person name="Johnson A."/>
            <person name="Loviza R."/>
            <person name="Walstead R."/>
            <person name="Shah Z."/>
            <person name="Kiflezghi M."/>
            <person name="Wade K."/>
            <person name="Ball S.L."/>
            <person name="Bradley K.W."/>
            <person name="Asai D.J."/>
            <person name="Bowman C.A."/>
            <person name="Russell D.A."/>
            <person name="Pope W.H."/>
            <person name="Jacobs-Sera D."/>
            <person name="Hendrix R.W."/>
            <person name="Hatfull G.F."/>
        </authorList>
    </citation>
    <scope>NUCLEOTIDE SEQUENCE [LARGE SCALE GENOMIC DNA]</scope>
    <source>
        <strain evidence="10 11">DSM 27648</strain>
    </source>
</reference>
<dbReference type="PRINTS" id="PR00992">
    <property type="entry name" value="ALARACEMASE"/>
</dbReference>
<dbReference type="Pfam" id="PF00842">
    <property type="entry name" value="Ala_racemase_C"/>
    <property type="match status" value="1"/>
</dbReference>
<dbReference type="CDD" id="cd00430">
    <property type="entry name" value="PLPDE_III_AR"/>
    <property type="match status" value="1"/>
</dbReference>
<dbReference type="PANTHER" id="PTHR30511:SF0">
    <property type="entry name" value="ALANINE RACEMASE, CATABOLIC-RELATED"/>
    <property type="match status" value="1"/>
</dbReference>
<feature type="modified residue" description="N6-(pyridoxal phosphate)lysine" evidence="5 6">
    <location>
        <position position="106"/>
    </location>
</feature>
<evidence type="ECO:0000256" key="4">
    <source>
        <dbReference type="ARBA" id="ARBA00023235"/>
    </source>
</evidence>
<keyword evidence="11" id="KW-1185">Reference proteome</keyword>
<dbReference type="FunFam" id="3.20.20.10:FF:000002">
    <property type="entry name" value="Alanine racemase"/>
    <property type="match status" value="1"/>
</dbReference>
<dbReference type="InterPro" id="IPR009006">
    <property type="entry name" value="Ala_racemase/Decarboxylase_C"/>
</dbReference>
<comment type="similarity">
    <text evidence="5">Belongs to the alanine racemase family.</text>
</comment>
<dbReference type="KEGG" id="llu:AKJ09_06421"/>
<sequence>MDARASHHGNHGLSGSGGSLGASDARSNGNEDSDLSSGRLPEAPPSTPSRRQTDAADSVRVLKPRRAAPADAVRPTRAEVNLAALRHNLRVVARHAGTAQVWPVLKADGYGHGAPATARTLERAGAQGFCVALLEEAVELRDAGVSSPILVMGGYYGGAYEEISARGLIPVVYDISHLEGLSRAARSTGRPVEAHLKVDTGMARLGVRMADLERFAASALAHPDVKITGLMTHLACAEVGNDGATDLGGFTADQLARFEEATARLASVGITPRVRHAANSAAMLRGQGILDAVRPGLAVFGVAPAGLSTELRPTMRVRTEVVDLRTIEPGESVGYGALFRATRKSVIATVPVGYADGLSRHLSNRGHMLVRGRRAPIVGAVSMDMSMLDVTDVPAIGLRDEVVVLGTQEGALGKDTISAEEVAGHAGTIPWEILTSISRRVPRFYREP</sequence>
<dbReference type="UniPathway" id="UPA00042">
    <property type="reaction ID" value="UER00497"/>
</dbReference>
<proteinExistence type="inferred from homology"/>
<dbReference type="Proteomes" id="UP000064967">
    <property type="component" value="Chromosome"/>
</dbReference>
<dbReference type="Gene3D" id="2.40.37.10">
    <property type="entry name" value="Lyase, Ornithine Decarboxylase, Chain A, domain 1"/>
    <property type="match status" value="1"/>
</dbReference>
<evidence type="ECO:0000256" key="8">
    <source>
        <dbReference type="SAM" id="MobiDB-lite"/>
    </source>
</evidence>
<accession>A0A0K1Q210</accession>
<keyword evidence="4 5" id="KW-0413">Isomerase</keyword>
<evidence type="ECO:0000256" key="1">
    <source>
        <dbReference type="ARBA" id="ARBA00000316"/>
    </source>
</evidence>
<dbReference type="EMBL" id="CP012333">
    <property type="protein sequence ID" value="AKU99757.1"/>
    <property type="molecule type" value="Genomic_DNA"/>
</dbReference>
<dbReference type="GO" id="GO:0008784">
    <property type="term" value="F:alanine racemase activity"/>
    <property type="evidence" value="ECO:0007669"/>
    <property type="project" value="UniProtKB-UniRule"/>
</dbReference>
<dbReference type="GO" id="GO:0030170">
    <property type="term" value="F:pyridoxal phosphate binding"/>
    <property type="evidence" value="ECO:0007669"/>
    <property type="project" value="UniProtKB-UniRule"/>
</dbReference>
<dbReference type="NCBIfam" id="TIGR00492">
    <property type="entry name" value="alr"/>
    <property type="match status" value="1"/>
</dbReference>
<dbReference type="HAMAP" id="MF_01201">
    <property type="entry name" value="Ala_racemase"/>
    <property type="match status" value="1"/>
</dbReference>
<dbReference type="InterPro" id="IPR001608">
    <property type="entry name" value="Ala_racemase_N"/>
</dbReference>